<accession>A0ABW5QSG6</accession>
<organism evidence="2 3">
    <name type="scientific">Paenibacillus thailandensis</name>
    <dbReference type="NCBI Taxonomy" id="393250"/>
    <lineage>
        <taxon>Bacteria</taxon>
        <taxon>Bacillati</taxon>
        <taxon>Bacillota</taxon>
        <taxon>Bacilli</taxon>
        <taxon>Bacillales</taxon>
        <taxon>Paenibacillaceae</taxon>
        <taxon>Paenibacillus</taxon>
    </lineage>
</organism>
<gene>
    <name evidence="2" type="ORF">ACFSW5_02055</name>
</gene>
<dbReference type="SUPFAM" id="SSF53448">
    <property type="entry name" value="Nucleotide-diphospho-sugar transferases"/>
    <property type="match status" value="1"/>
</dbReference>
<comment type="caution">
    <text evidence="2">The sequence shown here is derived from an EMBL/GenBank/DDBJ whole genome shotgun (WGS) entry which is preliminary data.</text>
</comment>
<evidence type="ECO:0000256" key="1">
    <source>
        <dbReference type="SAM" id="MobiDB-lite"/>
    </source>
</evidence>
<dbReference type="EMBL" id="JBHUMY010000001">
    <property type="protein sequence ID" value="MFD2659043.1"/>
    <property type="molecule type" value="Genomic_DNA"/>
</dbReference>
<reference evidence="3" key="1">
    <citation type="journal article" date="2019" name="Int. J. Syst. Evol. Microbiol.">
        <title>The Global Catalogue of Microorganisms (GCM) 10K type strain sequencing project: providing services to taxonomists for standard genome sequencing and annotation.</title>
        <authorList>
            <consortium name="The Broad Institute Genomics Platform"/>
            <consortium name="The Broad Institute Genome Sequencing Center for Infectious Disease"/>
            <person name="Wu L."/>
            <person name="Ma J."/>
        </authorList>
    </citation>
    <scope>NUCLEOTIDE SEQUENCE [LARGE SCALE GENOMIC DNA]</scope>
    <source>
        <strain evidence="3">TISTR 1827</strain>
    </source>
</reference>
<feature type="compositionally biased region" description="Basic residues" evidence="1">
    <location>
        <begin position="354"/>
        <end position="413"/>
    </location>
</feature>
<evidence type="ECO:0000313" key="3">
    <source>
        <dbReference type="Proteomes" id="UP001597493"/>
    </source>
</evidence>
<keyword evidence="3" id="KW-1185">Reference proteome</keyword>
<proteinExistence type="predicted"/>
<evidence type="ECO:0008006" key="4">
    <source>
        <dbReference type="Google" id="ProtNLM"/>
    </source>
</evidence>
<protein>
    <recommendedName>
        <fullName evidence="4">Glycosyl transferase</fullName>
    </recommendedName>
</protein>
<evidence type="ECO:0000313" key="2">
    <source>
        <dbReference type="EMBL" id="MFD2659043.1"/>
    </source>
</evidence>
<dbReference type="Gene3D" id="3.90.550.10">
    <property type="entry name" value="Spore Coat Polysaccharide Biosynthesis Protein SpsA, Chain A"/>
    <property type="match status" value="1"/>
</dbReference>
<dbReference type="InterPro" id="IPR029044">
    <property type="entry name" value="Nucleotide-diphossugar_trans"/>
</dbReference>
<feature type="region of interest" description="Disordered" evidence="1">
    <location>
        <begin position="334"/>
        <end position="431"/>
    </location>
</feature>
<sequence length="431" mass="50270">MIIVTATSSGHLPRAMVMAKSAKTHMPDCKVIVGLMERHIPSEAFSYPYFDEIVLFQDLHFFPNFNKFIFQYSVVEAGGAGKAQILKYAFEKYTEEEQFVYLDTDMKVLGPFAEIFDLFRHYSIILTPHLIHSPDPFDPGYLKTVKYYGINNAGFIGVKRDNSSAGFIDWWIRRIEHDGYLNDEHFGDQTWIDLVPSYFDRVHILRHPGYNFAFWNYHQRTLSLDEEQHFLAEGLPLRCVHFSCYNTLYMSSMHYLPERQQQLLMQLRDEYEAELNEEDKAMLHGLEWSYNCFYDGTTIERESKKVYRTRYFNDPAIDDPFALSNDFFKTSDELDEEPHEEALADGQQASRTAGAKRRAARKTRRVRAKKAKKLRSAAKSVKTAKRRKTLKKSKRTVPRKKLQANRKTRRRTAGRVSLNARGMWESKVSGG</sequence>
<dbReference type="Proteomes" id="UP001597493">
    <property type="component" value="Unassembled WGS sequence"/>
</dbReference>
<name>A0ABW5QSG6_9BACL</name>
<dbReference type="RefSeq" id="WP_379269197.1">
    <property type="nucleotide sequence ID" value="NZ_JBHUGT010000031.1"/>
</dbReference>